<sequence length="374" mass="41604">MRIVQIVPFIGPGSGVAGVAWNLDREFRALGAEVENFTLASATRGLRQVRVRGWRTARIAQAQRMIWFSVIGTRRAKAFLAERPDAVSICHNNAMVGDVYVNHGVLLAAMRARGNSTLRFLRDPTHIFTHVRDVIRYRSDIHRRVVVLSDAEIDVLKRTYGRVRPPITVIPNGVDLERFRPPTDVERREARERFQLDDEHRVAVFVGHEFDRKGLPIVLEAMASAPTVLLMVVGGNARLLERAKADAERLGVADRVLFVGQRGEVRPFLSAADMFVLPSHYESSGLVFLEALACGLPVVATSVGVAAELVRDGENGFLVGHDAAEIARRLEQLAGEDLAPWRERARASVAGWTWADVARRYLELAAQVAAERDR</sequence>
<evidence type="ECO:0000313" key="5">
    <source>
        <dbReference type="EMBL" id="MTH66913.1"/>
    </source>
</evidence>
<feature type="domain" description="Glycosyl transferase family 1" evidence="3">
    <location>
        <begin position="187"/>
        <end position="334"/>
    </location>
</feature>
<proteinExistence type="predicted"/>
<dbReference type="Proteomes" id="UP000433071">
    <property type="component" value="Unassembled WGS sequence"/>
</dbReference>
<dbReference type="GO" id="GO:0016757">
    <property type="term" value="F:glycosyltransferase activity"/>
    <property type="evidence" value="ECO:0007669"/>
    <property type="project" value="UniProtKB-KW"/>
</dbReference>
<protein>
    <submittedName>
        <fullName evidence="5">Glycosyltransferase</fullName>
    </submittedName>
</protein>
<dbReference type="RefSeq" id="WP_155050047.1">
    <property type="nucleotide sequence ID" value="NZ_BAAAIB010000001.1"/>
</dbReference>
<reference evidence="5 6" key="1">
    <citation type="submission" date="2019-11" db="EMBL/GenBank/DDBJ databases">
        <title>Agromyces kandeliae sp. nov., isolated from mangrove soil.</title>
        <authorList>
            <person name="Wang R."/>
        </authorList>
    </citation>
    <scope>NUCLEOTIDE SEQUENCE [LARGE SCALE GENOMIC DNA]</scope>
    <source>
        <strain evidence="5 6">JCM 11433</strain>
    </source>
</reference>
<dbReference type="AlphaFoldDB" id="A0A6I3M8K4"/>
<keyword evidence="2 5" id="KW-0808">Transferase</keyword>
<dbReference type="Pfam" id="PF00534">
    <property type="entry name" value="Glycos_transf_1"/>
    <property type="match status" value="1"/>
</dbReference>
<dbReference type="InterPro" id="IPR028098">
    <property type="entry name" value="Glyco_trans_4-like_N"/>
</dbReference>
<name>A0A6I3M8K4_9MICO</name>
<organism evidence="5 6">
    <name type="scientific">Agromyces bracchium</name>
    <dbReference type="NCBI Taxonomy" id="88376"/>
    <lineage>
        <taxon>Bacteria</taxon>
        <taxon>Bacillati</taxon>
        <taxon>Actinomycetota</taxon>
        <taxon>Actinomycetes</taxon>
        <taxon>Micrococcales</taxon>
        <taxon>Microbacteriaceae</taxon>
        <taxon>Agromyces</taxon>
    </lineage>
</organism>
<evidence type="ECO:0000313" key="6">
    <source>
        <dbReference type="Proteomes" id="UP000433071"/>
    </source>
</evidence>
<evidence type="ECO:0000256" key="2">
    <source>
        <dbReference type="ARBA" id="ARBA00022679"/>
    </source>
</evidence>
<dbReference type="OrthoDB" id="9810929at2"/>
<keyword evidence="1" id="KW-0328">Glycosyltransferase</keyword>
<feature type="domain" description="Glycosyltransferase subfamily 4-like N-terminal" evidence="4">
    <location>
        <begin position="14"/>
        <end position="178"/>
    </location>
</feature>
<keyword evidence="6" id="KW-1185">Reference proteome</keyword>
<dbReference type="PANTHER" id="PTHR12526:SF510">
    <property type="entry name" value="D-INOSITOL 3-PHOSPHATE GLYCOSYLTRANSFERASE"/>
    <property type="match status" value="1"/>
</dbReference>
<evidence type="ECO:0000256" key="1">
    <source>
        <dbReference type="ARBA" id="ARBA00022676"/>
    </source>
</evidence>
<dbReference type="PANTHER" id="PTHR12526">
    <property type="entry name" value="GLYCOSYLTRANSFERASE"/>
    <property type="match status" value="1"/>
</dbReference>
<dbReference type="Gene3D" id="3.40.50.2000">
    <property type="entry name" value="Glycogen Phosphorylase B"/>
    <property type="match status" value="2"/>
</dbReference>
<dbReference type="InterPro" id="IPR001296">
    <property type="entry name" value="Glyco_trans_1"/>
</dbReference>
<accession>A0A6I3M8K4</accession>
<dbReference type="EMBL" id="WMLB01000003">
    <property type="protein sequence ID" value="MTH66913.1"/>
    <property type="molecule type" value="Genomic_DNA"/>
</dbReference>
<evidence type="ECO:0000259" key="4">
    <source>
        <dbReference type="Pfam" id="PF13439"/>
    </source>
</evidence>
<dbReference type="Pfam" id="PF13439">
    <property type="entry name" value="Glyco_transf_4"/>
    <property type="match status" value="1"/>
</dbReference>
<comment type="caution">
    <text evidence="5">The sequence shown here is derived from an EMBL/GenBank/DDBJ whole genome shotgun (WGS) entry which is preliminary data.</text>
</comment>
<gene>
    <name evidence="5" type="ORF">GJ743_00835</name>
</gene>
<evidence type="ECO:0000259" key="3">
    <source>
        <dbReference type="Pfam" id="PF00534"/>
    </source>
</evidence>
<dbReference type="SUPFAM" id="SSF53756">
    <property type="entry name" value="UDP-Glycosyltransferase/glycogen phosphorylase"/>
    <property type="match status" value="1"/>
</dbReference>